<name>A0ABS2DFE0_9BACI</name>
<sequence length="172" mass="19816">MRNKFKPNILFLLFVALLLAGCSEHEVNLEAGDKNVTEVMDEVISDYIIEKYSPSYHGTEKQFEVHKVYGTNEVDGIISVYMWSYYGGFNKSTGIENQAGHSLPVVIRLSKKEGNYSVIEYTEPQDGSLYQSSLKRMFPEKYLKLAQQDSGNIEDLQKEMDKKVKQWLEKKE</sequence>
<evidence type="ECO:0000313" key="3">
    <source>
        <dbReference type="Proteomes" id="UP001518925"/>
    </source>
</evidence>
<evidence type="ECO:0000256" key="1">
    <source>
        <dbReference type="SAM" id="SignalP"/>
    </source>
</evidence>
<dbReference type="RefSeq" id="WP_204202559.1">
    <property type="nucleotide sequence ID" value="NZ_JAFELM010000019.1"/>
</dbReference>
<keyword evidence="1" id="KW-0732">Signal</keyword>
<dbReference type="EMBL" id="JAFELM010000019">
    <property type="protein sequence ID" value="MBM6617178.1"/>
    <property type="molecule type" value="Genomic_DNA"/>
</dbReference>
<feature type="chain" id="PRO_5046306249" description="DUF4468 domain-containing protein" evidence="1">
    <location>
        <begin position="21"/>
        <end position="172"/>
    </location>
</feature>
<evidence type="ECO:0000313" key="2">
    <source>
        <dbReference type="EMBL" id="MBM6617178.1"/>
    </source>
</evidence>
<dbReference type="Proteomes" id="UP001518925">
    <property type="component" value="Unassembled WGS sequence"/>
</dbReference>
<keyword evidence="3" id="KW-1185">Reference proteome</keyword>
<feature type="signal peptide" evidence="1">
    <location>
        <begin position="1"/>
        <end position="20"/>
    </location>
</feature>
<accession>A0ABS2DFE0</accession>
<gene>
    <name evidence="2" type="ORF">JR050_05755</name>
</gene>
<reference evidence="2 3" key="1">
    <citation type="submission" date="2021-02" db="EMBL/GenBank/DDBJ databases">
        <title>Bacillus sp. RD4P76, an endophyte from a halophyte.</title>
        <authorList>
            <person name="Sun J.-Q."/>
        </authorList>
    </citation>
    <scope>NUCLEOTIDE SEQUENCE [LARGE SCALE GENOMIC DNA]</scope>
    <source>
        <strain evidence="2 3">RD4P76</strain>
    </source>
</reference>
<evidence type="ECO:0008006" key="4">
    <source>
        <dbReference type="Google" id="ProtNLM"/>
    </source>
</evidence>
<dbReference type="PROSITE" id="PS51257">
    <property type="entry name" value="PROKAR_LIPOPROTEIN"/>
    <property type="match status" value="1"/>
</dbReference>
<protein>
    <recommendedName>
        <fullName evidence="4">DUF4468 domain-containing protein</fullName>
    </recommendedName>
</protein>
<proteinExistence type="predicted"/>
<organism evidence="2 3">
    <name type="scientific">Bacillus suaedaesalsae</name>
    <dbReference type="NCBI Taxonomy" id="2810349"/>
    <lineage>
        <taxon>Bacteria</taxon>
        <taxon>Bacillati</taxon>
        <taxon>Bacillota</taxon>
        <taxon>Bacilli</taxon>
        <taxon>Bacillales</taxon>
        <taxon>Bacillaceae</taxon>
        <taxon>Bacillus</taxon>
    </lineage>
</organism>
<comment type="caution">
    <text evidence="2">The sequence shown here is derived from an EMBL/GenBank/DDBJ whole genome shotgun (WGS) entry which is preliminary data.</text>
</comment>